<reference evidence="1" key="1">
    <citation type="journal article" date="2023" name="Mol. Ecol. Resour.">
        <title>Chromosome-level genome assembly of a triploid poplar Populus alba 'Berolinensis'.</title>
        <authorList>
            <person name="Chen S."/>
            <person name="Yu Y."/>
            <person name="Wang X."/>
            <person name="Wang S."/>
            <person name="Zhang T."/>
            <person name="Zhou Y."/>
            <person name="He R."/>
            <person name="Meng N."/>
            <person name="Wang Y."/>
            <person name="Liu W."/>
            <person name="Liu Z."/>
            <person name="Liu J."/>
            <person name="Guo Q."/>
            <person name="Huang H."/>
            <person name="Sederoff R.R."/>
            <person name="Wang G."/>
            <person name="Qu G."/>
            <person name="Chen S."/>
        </authorList>
    </citation>
    <scope>NUCLEOTIDE SEQUENCE</scope>
    <source>
        <strain evidence="1">SC-2020</strain>
    </source>
</reference>
<sequence length="134" mass="14870">MAIGIYYETSAETEDLKSSGPNPKSYLNTGGRRILMLHDDAISRKCPLPGITLTNNIPRDFSDMENQQKMDDSWAALCQAILSNTYMLESSSDGETNKKVACGGDKGVQLHADRVLGRAWREAMGDRWSILLED</sequence>
<gene>
    <name evidence="1" type="ORF">NC653_015108</name>
</gene>
<name>A0AAD6QZR9_9ROSI</name>
<evidence type="ECO:0000313" key="1">
    <source>
        <dbReference type="EMBL" id="KAJ6999170.1"/>
    </source>
</evidence>
<dbReference type="AlphaFoldDB" id="A0AAD6QZR9"/>
<organism evidence="1 2">
    <name type="scientific">Populus alba x Populus x berolinensis</name>
    <dbReference type="NCBI Taxonomy" id="444605"/>
    <lineage>
        <taxon>Eukaryota</taxon>
        <taxon>Viridiplantae</taxon>
        <taxon>Streptophyta</taxon>
        <taxon>Embryophyta</taxon>
        <taxon>Tracheophyta</taxon>
        <taxon>Spermatophyta</taxon>
        <taxon>Magnoliopsida</taxon>
        <taxon>eudicotyledons</taxon>
        <taxon>Gunneridae</taxon>
        <taxon>Pentapetalae</taxon>
        <taxon>rosids</taxon>
        <taxon>fabids</taxon>
        <taxon>Malpighiales</taxon>
        <taxon>Salicaceae</taxon>
        <taxon>Saliceae</taxon>
        <taxon>Populus</taxon>
    </lineage>
</organism>
<accession>A0AAD6QZR9</accession>
<dbReference type="Proteomes" id="UP001164929">
    <property type="component" value="Chromosome 5"/>
</dbReference>
<keyword evidence="2" id="KW-1185">Reference proteome</keyword>
<evidence type="ECO:0000313" key="2">
    <source>
        <dbReference type="Proteomes" id="UP001164929"/>
    </source>
</evidence>
<proteinExistence type="predicted"/>
<protein>
    <submittedName>
        <fullName evidence="1">Uncharacterized protein</fullName>
    </submittedName>
</protein>
<comment type="caution">
    <text evidence="1">The sequence shown here is derived from an EMBL/GenBank/DDBJ whole genome shotgun (WGS) entry which is preliminary data.</text>
</comment>
<dbReference type="EMBL" id="JAQIZT010000005">
    <property type="protein sequence ID" value="KAJ6999170.1"/>
    <property type="molecule type" value="Genomic_DNA"/>
</dbReference>